<evidence type="ECO:0000256" key="1">
    <source>
        <dbReference type="SAM" id="MobiDB-lite"/>
    </source>
</evidence>
<dbReference type="SUPFAM" id="SSF52540">
    <property type="entry name" value="P-loop containing nucleoside triphosphate hydrolases"/>
    <property type="match status" value="1"/>
</dbReference>
<protein>
    <recommendedName>
        <fullName evidence="2">Fibronectin type-III domain-containing protein</fullName>
    </recommendedName>
</protein>
<feature type="region of interest" description="Disordered" evidence="1">
    <location>
        <begin position="385"/>
        <end position="406"/>
    </location>
</feature>
<reference evidence="3" key="2">
    <citation type="submission" date="2023-05" db="EMBL/GenBank/DDBJ databases">
        <authorList>
            <consortium name="Lawrence Berkeley National Laboratory"/>
            <person name="Steindorff A."/>
            <person name="Hensen N."/>
            <person name="Bonometti L."/>
            <person name="Westerberg I."/>
            <person name="Brannstrom I.O."/>
            <person name="Guillou S."/>
            <person name="Cros-Aarteil S."/>
            <person name="Calhoun S."/>
            <person name="Haridas S."/>
            <person name="Kuo A."/>
            <person name="Mondo S."/>
            <person name="Pangilinan J."/>
            <person name="Riley R."/>
            <person name="Labutti K."/>
            <person name="Andreopoulos B."/>
            <person name="Lipzen A."/>
            <person name="Chen C."/>
            <person name="Yanf M."/>
            <person name="Daum C."/>
            <person name="Ng V."/>
            <person name="Clum A."/>
            <person name="Ohm R."/>
            <person name="Martin F."/>
            <person name="Silar P."/>
            <person name="Natvig D."/>
            <person name="Lalanne C."/>
            <person name="Gautier V."/>
            <person name="Ament-Velasquez S.L."/>
            <person name="Kruys A."/>
            <person name="Hutchinson M.I."/>
            <person name="Powell A.J."/>
            <person name="Barry K."/>
            <person name="Miller A.N."/>
            <person name="Grigoriev I.V."/>
            <person name="Debuchy R."/>
            <person name="Gladieux P."/>
            <person name="Thoren M.H."/>
            <person name="Johannesson H."/>
        </authorList>
    </citation>
    <scope>NUCLEOTIDE SEQUENCE</scope>
    <source>
        <strain evidence="3">CBS 315.58</strain>
    </source>
</reference>
<dbReference type="AlphaFoldDB" id="A0AAN6X7W1"/>
<feature type="domain" description="Fibronectin type-III" evidence="2">
    <location>
        <begin position="483"/>
        <end position="591"/>
    </location>
</feature>
<feature type="compositionally biased region" description="Acidic residues" evidence="1">
    <location>
        <begin position="393"/>
        <end position="406"/>
    </location>
</feature>
<organism evidence="3 4">
    <name type="scientific">Triangularia verruculosa</name>
    <dbReference type="NCBI Taxonomy" id="2587418"/>
    <lineage>
        <taxon>Eukaryota</taxon>
        <taxon>Fungi</taxon>
        <taxon>Dikarya</taxon>
        <taxon>Ascomycota</taxon>
        <taxon>Pezizomycotina</taxon>
        <taxon>Sordariomycetes</taxon>
        <taxon>Sordariomycetidae</taxon>
        <taxon>Sordariales</taxon>
        <taxon>Podosporaceae</taxon>
        <taxon>Triangularia</taxon>
    </lineage>
</organism>
<dbReference type="EMBL" id="MU864049">
    <property type="protein sequence ID" value="KAK4194626.1"/>
    <property type="molecule type" value="Genomic_DNA"/>
</dbReference>
<dbReference type="Proteomes" id="UP001303160">
    <property type="component" value="Unassembled WGS sequence"/>
</dbReference>
<reference evidence="3" key="1">
    <citation type="journal article" date="2023" name="Mol. Phylogenet. Evol.">
        <title>Genome-scale phylogeny and comparative genomics of the fungal order Sordariales.</title>
        <authorList>
            <person name="Hensen N."/>
            <person name="Bonometti L."/>
            <person name="Westerberg I."/>
            <person name="Brannstrom I.O."/>
            <person name="Guillou S."/>
            <person name="Cros-Aarteil S."/>
            <person name="Calhoun S."/>
            <person name="Haridas S."/>
            <person name="Kuo A."/>
            <person name="Mondo S."/>
            <person name="Pangilinan J."/>
            <person name="Riley R."/>
            <person name="LaButti K."/>
            <person name="Andreopoulos B."/>
            <person name="Lipzen A."/>
            <person name="Chen C."/>
            <person name="Yan M."/>
            <person name="Daum C."/>
            <person name="Ng V."/>
            <person name="Clum A."/>
            <person name="Steindorff A."/>
            <person name="Ohm R.A."/>
            <person name="Martin F."/>
            <person name="Silar P."/>
            <person name="Natvig D.O."/>
            <person name="Lalanne C."/>
            <person name="Gautier V."/>
            <person name="Ament-Velasquez S.L."/>
            <person name="Kruys A."/>
            <person name="Hutchinson M.I."/>
            <person name="Powell A.J."/>
            <person name="Barry K."/>
            <person name="Miller A.N."/>
            <person name="Grigoriev I.V."/>
            <person name="Debuchy R."/>
            <person name="Gladieux P."/>
            <person name="Hiltunen Thoren M."/>
            <person name="Johannesson H."/>
        </authorList>
    </citation>
    <scope>NUCLEOTIDE SEQUENCE</scope>
    <source>
        <strain evidence="3">CBS 315.58</strain>
    </source>
</reference>
<dbReference type="Gene3D" id="2.60.40.10">
    <property type="entry name" value="Immunoglobulins"/>
    <property type="match status" value="1"/>
</dbReference>
<dbReference type="PROSITE" id="PS50853">
    <property type="entry name" value="FN3"/>
    <property type="match status" value="1"/>
</dbReference>
<dbReference type="SUPFAM" id="SSF49265">
    <property type="entry name" value="Fibronectin type III"/>
    <property type="match status" value="1"/>
</dbReference>
<dbReference type="InterPro" id="IPR052090">
    <property type="entry name" value="Cytolytic_pore-forming_toxin"/>
</dbReference>
<accession>A0AAN6X7W1</accession>
<evidence type="ECO:0000313" key="3">
    <source>
        <dbReference type="EMBL" id="KAK4194626.1"/>
    </source>
</evidence>
<dbReference type="CDD" id="cd00882">
    <property type="entry name" value="Ras_like_GTPase"/>
    <property type="match status" value="1"/>
</dbReference>
<gene>
    <name evidence="3" type="ORF">QBC40DRAFT_318891</name>
</gene>
<sequence>MPALGEDVRLGMLYDARNGRFFADISLWDHGVVNAKEVVDNVKVQNAEYRYSYSLEEARKNSSLSLEDSLSLDLKLVTAKGSASYLNDNNSSTHEARVDVSCTIARRTRRIPQEVLASMKNGKNLDDNRYTHFVAEVIEGGSATLSFSQACSSAEEATKMTDELRAGFVSLIEGNANSKKGDSLFDNVKISYSGAMVEDMNTLSYKLLPLSVIDSKANRVIRSLDNDLVAKTAAALKAGTIVGLKLRDLQGEKVFQTQFPAIATEISSFSSAFAQADTNFRTTARYFLPALRDGNTDKNEMSTQLLAAISLFRQRIELADEYIRLKDREANVLQNSVAKLIDLGFKNHLGDHEVQPVVGSKALTLLLSLGGPSIGRAKHPLQSRIERRTVGKEEDDSEDEDYEDEGDEWFENQQTLAHLNSSCDALIRQHLLRLPGVQVTFGVANIDKAVRPGKRKKTKANIGDIILHNREKLVNVTGMLPNPPTAPTLVVAGQTITVNWLPEREELETETIPATGFVVRYRRRRNKDKDGAFPRATENEDHTEIACPASATSVQLGPLSDDCDYEVALAVHTTVGASDWSPHAIGRTDKQPSVASEMITFFQDNKARLSKSDPRGGVKPWDLVDSSSGGVKKTLFVGQKEVDKRYSSEAKFSKEIAVRIVDVAPEFKPEVTAADITDDKNTVVVVFTGTSGHGKSTEVNAFISYLLGGEVDDPARILVIDDRGARQSESVTQTVTCFRIRPLSSLFEGKTLLVVDTPGFGDTRGISRDAFVTAAMSEFFKTVKHVNAIIFTCKANDSRTTFLEPVATYIFRLFAKNVHTCLRTIYTFSDVGAPLARGALERLNWPVKQFSVEVNNSAFTVELDGGERDDIVRESWLRSLRGQFQILQMLLRAPPVPTTQSAEVVQGRIRLEKKCELTEKKILRTADDARSLITRLDALAQAVGRGPGDKIKVSIDKAVQETLPEGEATTLCINCNFTCHQICVYGDDADKKGCIVMSEEGRCTVCKGKCSWERHKNARFIIKTVSKIVEMVPEDLITQWNSGTNSLEGALIDAMETYLDFQEELRNDILDLAKLNEDLTSKALLQNLSNLINYIDTLIKTAQARGSAPEQVIQLATARNTLILERELTGRGAEASRDSRILVQIMKNVRMEMMRRIKLSPRERAEEEKRACNLYNNLRDQLPSDIKAKAPKALSMKGYIFKGALYPENLKAVIELVKVVLKDGGVVAALVAPKN</sequence>
<evidence type="ECO:0000313" key="4">
    <source>
        <dbReference type="Proteomes" id="UP001303160"/>
    </source>
</evidence>
<dbReference type="InterPro" id="IPR013783">
    <property type="entry name" value="Ig-like_fold"/>
</dbReference>
<evidence type="ECO:0000259" key="2">
    <source>
        <dbReference type="PROSITE" id="PS50853"/>
    </source>
</evidence>
<dbReference type="PANTHER" id="PTHR31594">
    <property type="entry name" value="AIG1-TYPE G DOMAIN-CONTAINING PROTEIN"/>
    <property type="match status" value="1"/>
</dbReference>
<dbReference type="PANTHER" id="PTHR31594:SF14">
    <property type="entry name" value="FIBRONECTIN TYPE-III DOMAIN-CONTAINING PROTEIN"/>
    <property type="match status" value="1"/>
</dbReference>
<dbReference type="InterPro" id="IPR003961">
    <property type="entry name" value="FN3_dom"/>
</dbReference>
<dbReference type="InterPro" id="IPR027417">
    <property type="entry name" value="P-loop_NTPase"/>
</dbReference>
<dbReference type="CDD" id="cd00063">
    <property type="entry name" value="FN3"/>
    <property type="match status" value="1"/>
</dbReference>
<dbReference type="Gene3D" id="3.40.50.300">
    <property type="entry name" value="P-loop containing nucleotide triphosphate hydrolases"/>
    <property type="match status" value="1"/>
</dbReference>
<dbReference type="InterPro" id="IPR036116">
    <property type="entry name" value="FN3_sf"/>
</dbReference>
<comment type="caution">
    <text evidence="3">The sequence shown here is derived from an EMBL/GenBank/DDBJ whole genome shotgun (WGS) entry which is preliminary data.</text>
</comment>
<keyword evidence="4" id="KW-1185">Reference proteome</keyword>
<name>A0AAN6X7W1_9PEZI</name>
<proteinExistence type="predicted"/>